<proteinExistence type="predicted"/>
<dbReference type="InterPro" id="IPR016435">
    <property type="entry name" value="DPH1/DPH2"/>
</dbReference>
<feature type="region of interest" description="Disordered" evidence="1">
    <location>
        <begin position="1"/>
        <end position="32"/>
    </location>
</feature>
<dbReference type="PANTHER" id="PTHR10762:SF2">
    <property type="entry name" value="2-(3-AMINO-3-CARBOXYPROPYL)HISTIDINE SYNTHASE SUBUNIT 2"/>
    <property type="match status" value="1"/>
</dbReference>
<dbReference type="GO" id="GO:0017183">
    <property type="term" value="P:protein histidyl modification to diphthamide"/>
    <property type="evidence" value="ECO:0007669"/>
    <property type="project" value="InterPro"/>
</dbReference>
<dbReference type="AlphaFoldDB" id="A0A0B1S8Y2"/>
<evidence type="ECO:0000313" key="2">
    <source>
        <dbReference type="EMBL" id="KHJ81748.1"/>
    </source>
</evidence>
<gene>
    <name evidence="2" type="ORF">OESDEN_18564</name>
</gene>
<dbReference type="NCBIfam" id="TIGR00322">
    <property type="entry name" value="diphth2_R"/>
    <property type="match status" value="1"/>
</dbReference>
<dbReference type="EMBL" id="KN585985">
    <property type="protein sequence ID" value="KHJ81748.1"/>
    <property type="molecule type" value="Genomic_DNA"/>
</dbReference>
<dbReference type="OrthoDB" id="449241at2759"/>
<dbReference type="InterPro" id="IPR042263">
    <property type="entry name" value="DPH1/DPH2_1"/>
</dbReference>
<name>A0A0B1S8Y2_OESDE</name>
<dbReference type="Gene3D" id="3.40.50.11840">
    <property type="entry name" value="Diphthamide synthesis DPH1/DPH2 domain 1"/>
    <property type="match status" value="1"/>
</dbReference>
<dbReference type="GO" id="GO:0090560">
    <property type="term" value="F:2-(3-amino-3-carboxypropyl)histidine synthase activity"/>
    <property type="evidence" value="ECO:0007669"/>
    <property type="project" value="InterPro"/>
</dbReference>
<reference evidence="2 3" key="1">
    <citation type="submission" date="2014-03" db="EMBL/GenBank/DDBJ databases">
        <title>Draft genome of the hookworm Oesophagostomum dentatum.</title>
        <authorList>
            <person name="Mitreva M."/>
        </authorList>
    </citation>
    <scope>NUCLEOTIDE SEQUENCE [LARGE SCALE GENOMIC DNA]</scope>
    <source>
        <strain evidence="2 3">OD-Hann</strain>
    </source>
</reference>
<evidence type="ECO:0000313" key="3">
    <source>
        <dbReference type="Proteomes" id="UP000053660"/>
    </source>
</evidence>
<sequence>MADDADPSVGQFFSHHTPAEHPAEESSSSSQEIADLVKSFNDCELRDFFHLDEILEWIKQNSFKRVALQLPDHFLSRSYRIAKFIESNSDAKIFVLADTSYRR</sequence>
<accession>A0A0B1S8Y2</accession>
<organism evidence="2 3">
    <name type="scientific">Oesophagostomum dentatum</name>
    <name type="common">Nodular worm</name>
    <dbReference type="NCBI Taxonomy" id="61180"/>
    <lineage>
        <taxon>Eukaryota</taxon>
        <taxon>Metazoa</taxon>
        <taxon>Ecdysozoa</taxon>
        <taxon>Nematoda</taxon>
        <taxon>Chromadorea</taxon>
        <taxon>Rhabditida</taxon>
        <taxon>Rhabditina</taxon>
        <taxon>Rhabditomorpha</taxon>
        <taxon>Strongyloidea</taxon>
        <taxon>Strongylidae</taxon>
        <taxon>Oesophagostomum</taxon>
    </lineage>
</organism>
<keyword evidence="3" id="KW-1185">Reference proteome</keyword>
<dbReference type="Proteomes" id="UP000053660">
    <property type="component" value="Unassembled WGS sequence"/>
</dbReference>
<protein>
    <submittedName>
        <fullName evidence="2">Uncharacterized protein</fullName>
    </submittedName>
</protein>
<dbReference type="PANTHER" id="PTHR10762">
    <property type="entry name" value="DIPHTHAMIDE BIOSYNTHESIS PROTEIN"/>
    <property type="match status" value="1"/>
</dbReference>
<evidence type="ECO:0000256" key="1">
    <source>
        <dbReference type="SAM" id="MobiDB-lite"/>
    </source>
</evidence>